<name>A0ABW4FK69_9PSEU</name>
<keyword evidence="1" id="KW-0175">Coiled coil</keyword>
<evidence type="ECO:0000256" key="1">
    <source>
        <dbReference type="SAM" id="Coils"/>
    </source>
</evidence>
<keyword evidence="3" id="KW-1185">Reference proteome</keyword>
<organism evidence="2 3">
    <name type="scientific">Pseudonocardia aurantiaca</name>
    <dbReference type="NCBI Taxonomy" id="75290"/>
    <lineage>
        <taxon>Bacteria</taxon>
        <taxon>Bacillati</taxon>
        <taxon>Actinomycetota</taxon>
        <taxon>Actinomycetes</taxon>
        <taxon>Pseudonocardiales</taxon>
        <taxon>Pseudonocardiaceae</taxon>
        <taxon>Pseudonocardia</taxon>
    </lineage>
</organism>
<dbReference type="Proteomes" id="UP001597145">
    <property type="component" value="Unassembled WGS sequence"/>
</dbReference>
<dbReference type="RefSeq" id="WP_343977095.1">
    <property type="nucleotide sequence ID" value="NZ_BAAAJG010000008.1"/>
</dbReference>
<dbReference type="EMBL" id="JBHUCP010000007">
    <property type="protein sequence ID" value="MFD1530236.1"/>
    <property type="molecule type" value="Genomic_DNA"/>
</dbReference>
<evidence type="ECO:0000313" key="3">
    <source>
        <dbReference type="Proteomes" id="UP001597145"/>
    </source>
</evidence>
<sequence length="761" mass="80941">MLTVLLHVTPGATGPRCELRQFVAGTWRTLAGHDLPDAPPDRTALAGGPAAAGEHLTGLLLRDDTRRAWEELRDASPYGMRTLVQVDPPDLQVLNWEWMALARTAFPDRIHPVVRARGLDRDDVRLELPLRVLAVVGDLAELPAAERGIERAIAAARGRVDAEVLITPTADALQAVHGRMRPHVLHAVGCDTRLLGALRAPAPRLVVLDRGPDPETERHLTGTLLDARACAVLTVPAGTDGATGAAFAAELYAALAAEEPVDVAVAHALEAVEGAEHVSGVAPLTFNVSKATPLTSDPGFLPSLTVRVPPEQVLRFDRIPRQHVPVHDGPAPADRAEQLVELARALTRFDRLREAGAELDGLLAAPHSGQGPELRLLQAGVALRCGRLARAVASVRGATDGHRVTVVRVRAALAGPEPGDAMRIATTGADAATPQGLELAGATAAELMLLDEADRFVDAAADAWLDRGVAEGAVRCHARAAVLGMRERGRTSDAAEHLDEAARLEVPVGSSAWVRRAAAHLELLHRQGRPADAGRAVAAMFDALRESPGVPPRRLVRAAVDALAVCRPDQRAELLGLVVAKLRRVTPPAARVVLLAGLRRVPALPAGPLPELHDLVRDADHDPGLAPGDRALLTLTLAELDRLSDRRAEAEAALAFVRGALPSPLARRAWWATLDRLGPPVSRTAPRHDELAAVAAATGDLPLLAAAFLVERAEAQRDADATLARRLVQDAVSRLAEAPEQDTQWHSRLRKLAHELAQPLT</sequence>
<accession>A0ABW4FK69</accession>
<gene>
    <name evidence="2" type="ORF">ACFSCY_12355</name>
</gene>
<proteinExistence type="predicted"/>
<reference evidence="3" key="1">
    <citation type="journal article" date="2019" name="Int. J. Syst. Evol. Microbiol.">
        <title>The Global Catalogue of Microorganisms (GCM) 10K type strain sequencing project: providing services to taxonomists for standard genome sequencing and annotation.</title>
        <authorList>
            <consortium name="The Broad Institute Genomics Platform"/>
            <consortium name="The Broad Institute Genome Sequencing Center for Infectious Disease"/>
            <person name="Wu L."/>
            <person name="Ma J."/>
        </authorList>
    </citation>
    <scope>NUCLEOTIDE SEQUENCE [LARGE SCALE GENOMIC DNA]</scope>
    <source>
        <strain evidence="3">JCM 12165</strain>
    </source>
</reference>
<evidence type="ECO:0000313" key="2">
    <source>
        <dbReference type="EMBL" id="MFD1530236.1"/>
    </source>
</evidence>
<feature type="coiled-coil region" evidence="1">
    <location>
        <begin position="633"/>
        <end position="660"/>
    </location>
</feature>
<protein>
    <submittedName>
        <fullName evidence="2">Uncharacterized protein</fullName>
    </submittedName>
</protein>
<comment type="caution">
    <text evidence="2">The sequence shown here is derived from an EMBL/GenBank/DDBJ whole genome shotgun (WGS) entry which is preliminary data.</text>
</comment>